<proteinExistence type="predicted"/>
<dbReference type="GO" id="GO:0016787">
    <property type="term" value="F:hydrolase activity"/>
    <property type="evidence" value="ECO:0007669"/>
    <property type="project" value="UniProtKB-KW"/>
</dbReference>
<comment type="caution">
    <text evidence="2">The sequence shown here is derived from an EMBL/GenBank/DDBJ whole genome shotgun (WGS) entry which is preliminary data.</text>
</comment>
<dbReference type="InterPro" id="IPR029058">
    <property type="entry name" value="AB_hydrolase_fold"/>
</dbReference>
<gene>
    <name evidence="2" type="ORF">nbrc107697_01950</name>
</gene>
<dbReference type="EMBL" id="BJOU01000001">
    <property type="protein sequence ID" value="GED96156.1"/>
    <property type="molecule type" value="Genomic_DNA"/>
</dbReference>
<feature type="domain" description="AB hydrolase-1" evidence="1">
    <location>
        <begin position="33"/>
        <end position="274"/>
    </location>
</feature>
<name>A0A7M3SU32_9ACTN</name>
<reference evidence="3" key="1">
    <citation type="submission" date="2019-06" db="EMBL/GenBank/DDBJ databases">
        <title>Gordonia isolated from sludge of a wastewater treatment plant.</title>
        <authorList>
            <person name="Tamura T."/>
            <person name="Aoyama K."/>
            <person name="Kang Y."/>
            <person name="Saito S."/>
            <person name="Akiyama N."/>
            <person name="Yazawa K."/>
            <person name="Gonoi T."/>
            <person name="Mikami Y."/>
        </authorList>
    </citation>
    <scope>NUCLEOTIDE SEQUENCE [LARGE SCALE GENOMIC DNA]</scope>
    <source>
        <strain evidence="3">NBRC 107697</strain>
    </source>
</reference>
<evidence type="ECO:0000313" key="2">
    <source>
        <dbReference type="EMBL" id="GED96156.1"/>
    </source>
</evidence>
<evidence type="ECO:0000259" key="1">
    <source>
        <dbReference type="Pfam" id="PF00561"/>
    </source>
</evidence>
<dbReference type="PANTHER" id="PTHR46438:SF11">
    <property type="entry name" value="LIPASE-RELATED"/>
    <property type="match status" value="1"/>
</dbReference>
<dbReference type="PRINTS" id="PR00412">
    <property type="entry name" value="EPOXHYDRLASE"/>
</dbReference>
<sequence length="288" mass="31488">MAVVDVSYDATKRELTTDKGVLRYHEAGSPDAPPLILLHGSGPGVNGWRNYRGNLGFFAQTHRALVLEFPGFGVSDAVEGHPVMTAGSSVIRFMDALGIESAPIIGNSMGGVVGVNLAIKKPERVAKLVTIGGVGPNIFSPTPTEGLRLLQEFTDAPDRDKLVRWLNSMVYDRSLVTEELIEERWAAATNPDAQQTAAMMYGSKAFEMQQQFMAASDAPPYWAMMHKVSCPTLLTWGRDDRVSPPDMAMVPMRLIPDAQLHIFPRCGHWVMIEAKQAFESTVAAFLAD</sequence>
<dbReference type="PANTHER" id="PTHR46438">
    <property type="entry name" value="ALPHA/BETA-HYDROLASES SUPERFAMILY PROTEIN"/>
    <property type="match status" value="1"/>
</dbReference>
<dbReference type="InterPro" id="IPR000073">
    <property type="entry name" value="AB_hydrolase_1"/>
</dbReference>
<keyword evidence="3" id="KW-1185">Reference proteome</keyword>
<dbReference type="Proteomes" id="UP000444980">
    <property type="component" value="Unassembled WGS sequence"/>
</dbReference>
<evidence type="ECO:0000313" key="3">
    <source>
        <dbReference type="Proteomes" id="UP000444980"/>
    </source>
</evidence>
<dbReference type="Gene3D" id="3.40.50.1820">
    <property type="entry name" value="alpha/beta hydrolase"/>
    <property type="match status" value="1"/>
</dbReference>
<dbReference type="SUPFAM" id="SSF53474">
    <property type="entry name" value="alpha/beta-Hydrolases"/>
    <property type="match status" value="1"/>
</dbReference>
<protein>
    <submittedName>
        <fullName evidence="2">Putative hydrolase, alpha/beta fold protein</fullName>
    </submittedName>
</protein>
<dbReference type="PRINTS" id="PR00111">
    <property type="entry name" value="ABHYDROLASE"/>
</dbReference>
<organism evidence="2 3">
    <name type="scientific">Gordonia crocea</name>
    <dbReference type="NCBI Taxonomy" id="589162"/>
    <lineage>
        <taxon>Bacteria</taxon>
        <taxon>Bacillati</taxon>
        <taxon>Actinomycetota</taxon>
        <taxon>Actinomycetes</taxon>
        <taxon>Mycobacteriales</taxon>
        <taxon>Gordoniaceae</taxon>
        <taxon>Gordonia</taxon>
    </lineage>
</organism>
<accession>A0A7M3SU32</accession>
<keyword evidence="2" id="KW-0378">Hydrolase</keyword>
<dbReference type="Pfam" id="PF00561">
    <property type="entry name" value="Abhydrolase_1"/>
    <property type="match status" value="1"/>
</dbReference>
<dbReference type="InterPro" id="IPR000639">
    <property type="entry name" value="Epox_hydrolase-like"/>
</dbReference>
<dbReference type="AlphaFoldDB" id="A0A7M3SU32"/>